<accession>A0A0E9TZX6</accession>
<sequence length="15" mass="1640">MLDGLMFAQGISRNS</sequence>
<organism evidence="1">
    <name type="scientific">Anguilla anguilla</name>
    <name type="common">European freshwater eel</name>
    <name type="synonym">Muraena anguilla</name>
    <dbReference type="NCBI Taxonomy" id="7936"/>
    <lineage>
        <taxon>Eukaryota</taxon>
        <taxon>Metazoa</taxon>
        <taxon>Chordata</taxon>
        <taxon>Craniata</taxon>
        <taxon>Vertebrata</taxon>
        <taxon>Euteleostomi</taxon>
        <taxon>Actinopterygii</taxon>
        <taxon>Neopterygii</taxon>
        <taxon>Teleostei</taxon>
        <taxon>Anguilliformes</taxon>
        <taxon>Anguillidae</taxon>
        <taxon>Anguilla</taxon>
    </lineage>
</organism>
<reference evidence="1" key="2">
    <citation type="journal article" date="2015" name="Fish Shellfish Immunol.">
        <title>Early steps in the European eel (Anguilla anguilla)-Vibrio vulnificus interaction in the gills: Role of the RtxA13 toxin.</title>
        <authorList>
            <person name="Callol A."/>
            <person name="Pajuelo D."/>
            <person name="Ebbesson L."/>
            <person name="Teles M."/>
            <person name="MacKenzie S."/>
            <person name="Amaro C."/>
        </authorList>
    </citation>
    <scope>NUCLEOTIDE SEQUENCE</scope>
</reference>
<reference evidence="1" key="1">
    <citation type="submission" date="2014-11" db="EMBL/GenBank/DDBJ databases">
        <authorList>
            <person name="Amaro Gonzalez C."/>
        </authorList>
    </citation>
    <scope>NUCLEOTIDE SEQUENCE</scope>
</reference>
<name>A0A0E9TZX6_ANGAN</name>
<dbReference type="EMBL" id="GBXM01050319">
    <property type="protein sequence ID" value="JAH58258.1"/>
    <property type="molecule type" value="Transcribed_RNA"/>
</dbReference>
<protein>
    <submittedName>
        <fullName evidence="1">Uncharacterized protein</fullName>
    </submittedName>
</protein>
<proteinExistence type="predicted"/>
<evidence type="ECO:0000313" key="1">
    <source>
        <dbReference type="EMBL" id="JAH58258.1"/>
    </source>
</evidence>